<reference evidence="6" key="1">
    <citation type="submission" date="2016-10" db="EMBL/GenBank/DDBJ databases">
        <authorList>
            <person name="Varghese N."/>
            <person name="Submissions S."/>
        </authorList>
    </citation>
    <scope>NUCLEOTIDE SEQUENCE [LARGE SCALE GENOMIC DNA]</scope>
    <source>
        <strain evidence="6">ANC 5109</strain>
    </source>
</reference>
<dbReference type="AlphaFoldDB" id="A0A1H3HNW0"/>
<dbReference type="EMBL" id="FNPK01000004">
    <property type="protein sequence ID" value="SDY16369.1"/>
    <property type="molecule type" value="Genomic_DNA"/>
</dbReference>
<dbReference type="SUPFAM" id="SSF51905">
    <property type="entry name" value="FAD/NAD(P)-binding domain"/>
    <property type="match status" value="1"/>
</dbReference>
<keyword evidence="2" id="KW-0285">Flavoprotein</keyword>
<dbReference type="InterPro" id="IPR050641">
    <property type="entry name" value="RIFMO-like"/>
</dbReference>
<dbReference type="Pfam" id="PF01494">
    <property type="entry name" value="FAD_binding_3"/>
    <property type="match status" value="1"/>
</dbReference>
<feature type="domain" description="FAD-binding" evidence="4">
    <location>
        <begin position="4"/>
        <end position="341"/>
    </location>
</feature>
<sequence>MKNNVLIVGAGPTGLILALWLSKQGIPVRIIDKNAEPSQSSRALGIHARTLELYQQMDLAEEVIQAGYPNIQLNLWALGKKRGVLKLIEQGKTLTPYPFILIYPQDQHERLLIRHLEKLGVHVERSSELISFSHHSDHICAEIRSPKGLEHYSARFLGACDGGKSPIRHQLGLKFSGGTYSKLFYVADVNVQGTAVDGGVHISLDREDFVLLFSYGQLGQARLIGLIREDRIQAGQNLSFDDVAHTAIQDLGLTIEKVNWFSTYRVHHRIVSDYRISNVFLLGDAAHLHSPAGAQGMNTGIGDAINLAWKLAAVIKGQASEQLLESYQIERRAFAKKLVKSTDRIFSIITAEGALAAEIRTKIAPYLLPKIYNNAPLSHFIFRIISQLGIHYRHSPLSQGKTGKIHAGDRLPWIQQAQSNNFKTLKQMLWQIHVYGTAQSELQTWCHQHNLPLSKFVWDTNCKKVGLLENAVYLIRPDTYIALIDAQANIDTLEQYFQKIQMKYPEKIEANSKNMLG</sequence>
<dbReference type="RefSeq" id="WP_092688362.1">
    <property type="nucleotide sequence ID" value="NZ_FNPK01000004.1"/>
</dbReference>
<dbReference type="Proteomes" id="UP000199035">
    <property type="component" value="Unassembled WGS sequence"/>
</dbReference>
<evidence type="ECO:0000259" key="4">
    <source>
        <dbReference type="Pfam" id="PF01494"/>
    </source>
</evidence>
<evidence type="ECO:0000256" key="3">
    <source>
        <dbReference type="ARBA" id="ARBA00022827"/>
    </source>
</evidence>
<dbReference type="Gene3D" id="3.50.50.60">
    <property type="entry name" value="FAD/NAD(P)-binding domain"/>
    <property type="match status" value="1"/>
</dbReference>
<proteinExistence type="predicted"/>
<dbReference type="STRING" id="595670.SAMN05421643_104180"/>
<evidence type="ECO:0000256" key="2">
    <source>
        <dbReference type="ARBA" id="ARBA00022630"/>
    </source>
</evidence>
<evidence type="ECO:0000313" key="6">
    <source>
        <dbReference type="Proteomes" id="UP000199035"/>
    </source>
</evidence>
<protein>
    <submittedName>
        <fullName evidence="5">2-polyprenyl-6-methoxyphenol hydroxylase</fullName>
    </submittedName>
</protein>
<comment type="cofactor">
    <cofactor evidence="1">
        <name>FAD</name>
        <dbReference type="ChEBI" id="CHEBI:57692"/>
    </cofactor>
</comment>
<dbReference type="InterPro" id="IPR002938">
    <property type="entry name" value="FAD-bd"/>
</dbReference>
<dbReference type="GO" id="GO:0071949">
    <property type="term" value="F:FAD binding"/>
    <property type="evidence" value="ECO:0007669"/>
    <property type="project" value="InterPro"/>
</dbReference>
<dbReference type="PANTHER" id="PTHR43004:SF19">
    <property type="entry name" value="BINDING MONOOXYGENASE, PUTATIVE (JCVI)-RELATED"/>
    <property type="match status" value="1"/>
</dbReference>
<dbReference type="PANTHER" id="PTHR43004">
    <property type="entry name" value="TRK SYSTEM POTASSIUM UPTAKE PROTEIN"/>
    <property type="match status" value="1"/>
</dbReference>
<dbReference type="GO" id="GO:0016709">
    <property type="term" value="F:oxidoreductase activity, acting on paired donors, with incorporation or reduction of molecular oxygen, NAD(P)H as one donor, and incorporation of one atom of oxygen"/>
    <property type="evidence" value="ECO:0007669"/>
    <property type="project" value="UniProtKB-ARBA"/>
</dbReference>
<dbReference type="Gene3D" id="3.30.70.2450">
    <property type="match status" value="1"/>
</dbReference>
<name>A0A1H3HNW0_9GAMM</name>
<evidence type="ECO:0000313" key="5">
    <source>
        <dbReference type="EMBL" id="SDY16369.1"/>
    </source>
</evidence>
<organism evidence="5 6">
    <name type="scientific">Acinetobacter kyonggiensis</name>
    <dbReference type="NCBI Taxonomy" id="595670"/>
    <lineage>
        <taxon>Bacteria</taxon>
        <taxon>Pseudomonadati</taxon>
        <taxon>Pseudomonadota</taxon>
        <taxon>Gammaproteobacteria</taxon>
        <taxon>Moraxellales</taxon>
        <taxon>Moraxellaceae</taxon>
        <taxon>Acinetobacter</taxon>
    </lineage>
</organism>
<accession>A0A1H3HNW0</accession>
<keyword evidence="6" id="KW-1185">Reference proteome</keyword>
<gene>
    <name evidence="5" type="ORF">SAMN05421643_104180</name>
</gene>
<dbReference type="InterPro" id="IPR036188">
    <property type="entry name" value="FAD/NAD-bd_sf"/>
</dbReference>
<dbReference type="PRINTS" id="PR00420">
    <property type="entry name" value="RNGMNOXGNASE"/>
</dbReference>
<keyword evidence="3" id="KW-0274">FAD</keyword>
<evidence type="ECO:0000256" key="1">
    <source>
        <dbReference type="ARBA" id="ARBA00001974"/>
    </source>
</evidence>